<dbReference type="EMBL" id="PDUD01000050">
    <property type="protein sequence ID" value="PHN01723.1"/>
    <property type="molecule type" value="Genomic_DNA"/>
</dbReference>
<dbReference type="AlphaFoldDB" id="A0A2D0N1X7"/>
<reference evidence="1 2" key="1">
    <citation type="submission" date="2017-10" db="EMBL/GenBank/DDBJ databases">
        <title>The draft genome sequence of Lewinella nigricans NBRC 102662.</title>
        <authorList>
            <person name="Wang K."/>
        </authorList>
    </citation>
    <scope>NUCLEOTIDE SEQUENCE [LARGE SCALE GENOMIC DNA]</scope>
    <source>
        <strain evidence="1 2">NBRC 102662</strain>
    </source>
</reference>
<organism evidence="1 2">
    <name type="scientific">Flavilitoribacter nigricans (strain ATCC 23147 / DSM 23189 / NBRC 102662 / NCIMB 1420 / SS-2)</name>
    <name type="common">Lewinella nigricans</name>
    <dbReference type="NCBI Taxonomy" id="1122177"/>
    <lineage>
        <taxon>Bacteria</taxon>
        <taxon>Pseudomonadati</taxon>
        <taxon>Bacteroidota</taxon>
        <taxon>Saprospiria</taxon>
        <taxon>Saprospirales</taxon>
        <taxon>Lewinellaceae</taxon>
        <taxon>Flavilitoribacter</taxon>
    </lineage>
</organism>
<gene>
    <name evidence="1" type="ORF">CRP01_35855</name>
</gene>
<protein>
    <submittedName>
        <fullName evidence="1">Uncharacterized protein</fullName>
    </submittedName>
</protein>
<keyword evidence="2" id="KW-1185">Reference proteome</keyword>
<evidence type="ECO:0000313" key="2">
    <source>
        <dbReference type="Proteomes" id="UP000223913"/>
    </source>
</evidence>
<name>A0A2D0N1X7_FLAN2</name>
<dbReference type="Proteomes" id="UP000223913">
    <property type="component" value="Unassembled WGS sequence"/>
</dbReference>
<sequence>MVYPKIRQKIYLSTALKLEVDKKLSRIAYRAVLHFPLSPIYCNDISVGGLGSGQNGGSPDGFVPLGSRMSGKDNFVRRFGYFFAQKVPTEFNSIVLDLSPDIAPKSRQMSYFWPLKKGAIRTISV</sequence>
<evidence type="ECO:0000313" key="1">
    <source>
        <dbReference type="EMBL" id="PHN01723.1"/>
    </source>
</evidence>
<comment type="caution">
    <text evidence="1">The sequence shown here is derived from an EMBL/GenBank/DDBJ whole genome shotgun (WGS) entry which is preliminary data.</text>
</comment>
<proteinExistence type="predicted"/>
<accession>A0A2D0N1X7</accession>